<comment type="caution">
    <text evidence="1">The sequence shown here is derived from an EMBL/GenBank/DDBJ whole genome shotgun (WGS) entry which is preliminary data.</text>
</comment>
<gene>
    <name evidence="1" type="ORF">Sango_2805900</name>
</gene>
<dbReference type="EMBL" id="JACGWL010000605">
    <property type="protein sequence ID" value="KAK4383126.1"/>
    <property type="molecule type" value="Genomic_DNA"/>
</dbReference>
<reference evidence="1" key="2">
    <citation type="journal article" date="2024" name="Plant">
        <title>Genomic evolution and insights into agronomic trait innovations of Sesamum species.</title>
        <authorList>
            <person name="Miao H."/>
            <person name="Wang L."/>
            <person name="Qu L."/>
            <person name="Liu H."/>
            <person name="Sun Y."/>
            <person name="Le M."/>
            <person name="Wang Q."/>
            <person name="Wei S."/>
            <person name="Zheng Y."/>
            <person name="Lin W."/>
            <person name="Duan Y."/>
            <person name="Cao H."/>
            <person name="Xiong S."/>
            <person name="Wang X."/>
            <person name="Wei L."/>
            <person name="Li C."/>
            <person name="Ma Q."/>
            <person name="Ju M."/>
            <person name="Zhao R."/>
            <person name="Li G."/>
            <person name="Mu C."/>
            <person name="Tian Q."/>
            <person name="Mei H."/>
            <person name="Zhang T."/>
            <person name="Gao T."/>
            <person name="Zhang H."/>
        </authorList>
    </citation>
    <scope>NUCLEOTIDE SEQUENCE</scope>
    <source>
        <strain evidence="1">K16</strain>
    </source>
</reference>
<evidence type="ECO:0000313" key="1">
    <source>
        <dbReference type="EMBL" id="KAK4383126.1"/>
    </source>
</evidence>
<evidence type="ECO:0000313" key="2">
    <source>
        <dbReference type="Proteomes" id="UP001289374"/>
    </source>
</evidence>
<organism evidence="1 2">
    <name type="scientific">Sesamum angolense</name>
    <dbReference type="NCBI Taxonomy" id="2727404"/>
    <lineage>
        <taxon>Eukaryota</taxon>
        <taxon>Viridiplantae</taxon>
        <taxon>Streptophyta</taxon>
        <taxon>Embryophyta</taxon>
        <taxon>Tracheophyta</taxon>
        <taxon>Spermatophyta</taxon>
        <taxon>Magnoliopsida</taxon>
        <taxon>eudicotyledons</taxon>
        <taxon>Gunneridae</taxon>
        <taxon>Pentapetalae</taxon>
        <taxon>asterids</taxon>
        <taxon>lamiids</taxon>
        <taxon>Lamiales</taxon>
        <taxon>Pedaliaceae</taxon>
        <taxon>Sesamum</taxon>
    </lineage>
</organism>
<proteinExistence type="predicted"/>
<dbReference type="AlphaFoldDB" id="A0AAE1VZU6"/>
<protein>
    <submittedName>
        <fullName evidence="1">Uncharacterized protein</fullName>
    </submittedName>
</protein>
<keyword evidence="2" id="KW-1185">Reference proteome</keyword>
<dbReference type="Proteomes" id="UP001289374">
    <property type="component" value="Unassembled WGS sequence"/>
</dbReference>
<name>A0AAE1VZU6_9LAMI</name>
<accession>A0AAE1VZU6</accession>
<sequence>MYNLNLQVKGYLGALDGTFIEVRVPEHEKGRYRTPKGQVAINVLGVYDPNMQFIMFLLDGKEVQWIVVFYVKPSTEKEDFEFLQAIITYATTGVFIWVKTPSLFLRDPTAKGMRHKSWHFFTTWKEIFGKDWGTGDQGSDLFKESNDIRQEEQEDTQECYVPTAEWNPEFRFVGPSEEPPISFNMSVDLTVNSPSVTK</sequence>
<reference evidence="1" key="1">
    <citation type="submission" date="2020-06" db="EMBL/GenBank/DDBJ databases">
        <authorList>
            <person name="Li T."/>
            <person name="Hu X."/>
            <person name="Zhang T."/>
            <person name="Song X."/>
            <person name="Zhang H."/>
            <person name="Dai N."/>
            <person name="Sheng W."/>
            <person name="Hou X."/>
            <person name="Wei L."/>
        </authorList>
    </citation>
    <scope>NUCLEOTIDE SEQUENCE</scope>
    <source>
        <strain evidence="1">K16</strain>
        <tissue evidence="1">Leaf</tissue>
    </source>
</reference>